<dbReference type="EMBL" id="MU150319">
    <property type="protein sequence ID" value="KAF9459289.1"/>
    <property type="molecule type" value="Genomic_DNA"/>
</dbReference>
<evidence type="ECO:0000313" key="2">
    <source>
        <dbReference type="Proteomes" id="UP000807353"/>
    </source>
</evidence>
<organism evidence="1 2">
    <name type="scientific">Collybia nuda</name>
    <dbReference type="NCBI Taxonomy" id="64659"/>
    <lineage>
        <taxon>Eukaryota</taxon>
        <taxon>Fungi</taxon>
        <taxon>Dikarya</taxon>
        <taxon>Basidiomycota</taxon>
        <taxon>Agaricomycotina</taxon>
        <taxon>Agaricomycetes</taxon>
        <taxon>Agaricomycetidae</taxon>
        <taxon>Agaricales</taxon>
        <taxon>Tricholomatineae</taxon>
        <taxon>Clitocybaceae</taxon>
        <taxon>Collybia</taxon>
    </lineage>
</organism>
<name>A0A9P5XYA8_9AGAR</name>
<proteinExistence type="predicted"/>
<protein>
    <submittedName>
        <fullName evidence="1">Uncharacterized protein</fullName>
    </submittedName>
</protein>
<keyword evidence="2" id="KW-1185">Reference proteome</keyword>
<dbReference type="Proteomes" id="UP000807353">
    <property type="component" value="Unassembled WGS sequence"/>
</dbReference>
<evidence type="ECO:0000313" key="1">
    <source>
        <dbReference type="EMBL" id="KAF9459289.1"/>
    </source>
</evidence>
<comment type="caution">
    <text evidence="1">The sequence shown here is derived from an EMBL/GenBank/DDBJ whole genome shotgun (WGS) entry which is preliminary data.</text>
</comment>
<dbReference type="AlphaFoldDB" id="A0A9P5XYA8"/>
<reference evidence="1" key="1">
    <citation type="submission" date="2020-11" db="EMBL/GenBank/DDBJ databases">
        <authorList>
            <consortium name="DOE Joint Genome Institute"/>
            <person name="Ahrendt S."/>
            <person name="Riley R."/>
            <person name="Andreopoulos W."/>
            <person name="Labutti K."/>
            <person name="Pangilinan J."/>
            <person name="Ruiz-Duenas F.J."/>
            <person name="Barrasa J.M."/>
            <person name="Sanchez-Garcia M."/>
            <person name="Camarero S."/>
            <person name="Miyauchi S."/>
            <person name="Serrano A."/>
            <person name="Linde D."/>
            <person name="Babiker R."/>
            <person name="Drula E."/>
            <person name="Ayuso-Fernandez I."/>
            <person name="Pacheco R."/>
            <person name="Padilla G."/>
            <person name="Ferreira P."/>
            <person name="Barriuso J."/>
            <person name="Kellner H."/>
            <person name="Castanera R."/>
            <person name="Alfaro M."/>
            <person name="Ramirez L."/>
            <person name="Pisabarro A.G."/>
            <person name="Kuo A."/>
            <person name="Tritt A."/>
            <person name="Lipzen A."/>
            <person name="He G."/>
            <person name="Yan M."/>
            <person name="Ng V."/>
            <person name="Cullen D."/>
            <person name="Martin F."/>
            <person name="Rosso M.-N."/>
            <person name="Henrissat B."/>
            <person name="Hibbett D."/>
            <person name="Martinez A.T."/>
            <person name="Grigoriev I.V."/>
        </authorList>
    </citation>
    <scope>NUCLEOTIDE SEQUENCE</scope>
    <source>
        <strain evidence="1">CBS 247.69</strain>
    </source>
</reference>
<accession>A0A9P5XYA8</accession>
<gene>
    <name evidence="1" type="ORF">BDZ94DRAFT_1047424</name>
</gene>
<sequence length="207" mass="23119">MYHRVTSKIMIEAAGIENGHGHGYGVMVIHRYGTQSPDQVPLRSPPSFIAGFVGSRVSCGGGRTEKTLLSGISHQESRIRNQESGYRLGWYYPLGIPRSLAQLAIVPACTPYAHSIRYTLRLEQVARYYLARTFLWQHVTCYIPTGTSPSPRASQKTELDNCEEGGGGGFAIPTAIKEIGFTAIIYTYTEKKYVFRIREKEKTLILN</sequence>